<dbReference type="InterPro" id="IPR016657">
    <property type="entry name" value="PAGM"/>
</dbReference>
<evidence type="ECO:0000256" key="13">
    <source>
        <dbReference type="PIRNR" id="PIRNR016408"/>
    </source>
</evidence>
<evidence type="ECO:0000256" key="1">
    <source>
        <dbReference type="ARBA" id="ARBA00000558"/>
    </source>
</evidence>
<comment type="catalytic activity">
    <reaction evidence="1 13">
        <text>N-acetyl-alpha-D-glucosamine 1-phosphate = N-acetyl-D-glucosamine 6-phosphate</text>
        <dbReference type="Rhea" id="RHEA:23804"/>
        <dbReference type="ChEBI" id="CHEBI:57513"/>
        <dbReference type="ChEBI" id="CHEBI:57776"/>
        <dbReference type="EC" id="5.4.2.3"/>
    </reaction>
</comment>
<keyword evidence="10" id="KW-0119">Carbohydrate metabolism</keyword>
<dbReference type="SUPFAM" id="SSF53738">
    <property type="entry name" value="Phosphoglucomutase, first 3 domains"/>
    <property type="match status" value="3"/>
</dbReference>
<feature type="domain" description="Phosphoacetylglucosamine mutase AMG1" evidence="20">
    <location>
        <begin position="177"/>
        <end position="277"/>
    </location>
</feature>
<evidence type="ECO:0000256" key="16">
    <source>
        <dbReference type="PIRSR" id="PIRSR016408-3"/>
    </source>
</evidence>
<evidence type="ECO:0000256" key="9">
    <source>
        <dbReference type="ARBA" id="ARBA00023235"/>
    </source>
</evidence>
<evidence type="ECO:0000259" key="20">
    <source>
        <dbReference type="Pfam" id="PF21405"/>
    </source>
</evidence>
<dbReference type="InterPro" id="IPR005843">
    <property type="entry name" value="A-D-PHexomutase_C"/>
</dbReference>
<comment type="caution">
    <text evidence="21">The sequence shown here is derived from an EMBL/GenBank/DDBJ whole genome shotgun (WGS) entry which is preliminary data.</text>
</comment>
<dbReference type="InterPro" id="IPR049022">
    <property type="entry name" value="AMG1_III"/>
</dbReference>
<feature type="active site" description="Phosphoserine intermediate" evidence="14">
    <location>
        <position position="65"/>
    </location>
</feature>
<dbReference type="EC" id="5.4.2.3" evidence="4 13"/>
<evidence type="ECO:0000256" key="3">
    <source>
        <dbReference type="ARBA" id="ARBA00010231"/>
    </source>
</evidence>
<dbReference type="InterPro" id="IPR016066">
    <property type="entry name" value="A-D-PHexomutase_CS"/>
</dbReference>
<evidence type="ECO:0000256" key="5">
    <source>
        <dbReference type="ARBA" id="ARBA00022553"/>
    </source>
</evidence>
<dbReference type="PANTHER" id="PTHR45955">
    <property type="entry name" value="PHOSPHOACETYLGLUCOSAMINE MUTASE"/>
    <property type="match status" value="1"/>
</dbReference>
<feature type="domain" description="Alpha-D-phosphohexomutase alpha/beta/alpha" evidence="18">
    <location>
        <begin position="56"/>
        <end position="86"/>
    </location>
</feature>
<evidence type="ECO:0000256" key="6">
    <source>
        <dbReference type="ARBA" id="ARBA00022723"/>
    </source>
</evidence>
<organism evidence="21 22">
    <name type="scientific">Ogataea polymorpha</name>
    <dbReference type="NCBI Taxonomy" id="460523"/>
    <lineage>
        <taxon>Eukaryota</taxon>
        <taxon>Fungi</taxon>
        <taxon>Dikarya</taxon>
        <taxon>Ascomycota</taxon>
        <taxon>Saccharomycotina</taxon>
        <taxon>Pichiomycetes</taxon>
        <taxon>Pichiales</taxon>
        <taxon>Pichiaceae</taxon>
        <taxon>Ogataea</taxon>
    </lineage>
</organism>
<protein>
    <recommendedName>
        <fullName evidence="12 13">Phosphoacetylglucosamine mutase</fullName>
        <shortName evidence="13">PAGM</shortName>
        <ecNumber evidence="4 13">5.4.2.3</ecNumber>
    </recommendedName>
    <alternativeName>
        <fullName evidence="13">Acetylglucosamine phosphomutase</fullName>
    </alternativeName>
    <alternativeName>
        <fullName evidence="13">N-acetylglucosamine-phosphate mutase</fullName>
    </alternativeName>
</protein>
<reference evidence="21" key="2">
    <citation type="submission" date="2021-01" db="EMBL/GenBank/DDBJ databases">
        <authorList>
            <person name="Schikora-Tamarit M.A."/>
        </authorList>
    </citation>
    <scope>NUCLEOTIDE SEQUENCE</scope>
    <source>
        <strain evidence="21">NCAIM Y.01608</strain>
    </source>
</reference>
<dbReference type="AlphaFoldDB" id="A0A9P8P0T8"/>
<sequence>MTKDTLSAASARHPKPPNTTFAYGTAGFRTLGSLLDSTVFRVGVLAALRSAKLRGKTIGVMITASHNPPQDNGVKVVDPLGEMLPQLWEPYATQLANSDNLEDDVRDIVAREKIDVAQAGLVVVGMDTRETSPQLLRAAVDGIEVFGRAKSFGELTTPQLHYLVRSHNDPGFGEPSEKGYNKKIVSAVEEILRLWNVSEPLEITVDAANGVGAPKLRNLSSDLFNISVVNSNTQDKSALNVECGADYVKTNQKLPANVQPRDHQLYSSFDGDADRVVFYYTDNSRFQLLDGDRIATLLASFINKLLQQAKVEAKMGIIQTAYANGDSTKYIQETLQIPVDFTPTGVKHLHHKAQEYDIGVYFEANGHGTVLFSEKLISKLKCTHTGLPEEERALKTLVLLTEVINQTVGDSISDLFAVLLALRIQNKTCVDWGKDYTELPNKLFKVIVKDRFVFKTTDAERRLVEPAGLQAKIDALVAAYVRGRSFVRASGTENAVRVYSEAASAADCADLGARVCQLLEPY</sequence>
<evidence type="ECO:0000256" key="15">
    <source>
        <dbReference type="PIRSR" id="PIRSR016408-2"/>
    </source>
</evidence>
<dbReference type="Pfam" id="PF21404">
    <property type="entry name" value="AMG1_III"/>
    <property type="match status" value="1"/>
</dbReference>
<keyword evidence="7 13" id="KW-0460">Magnesium</keyword>
<comment type="function">
    <text evidence="13">Catalyzes the conversion of GlcNAc-6-P into GlcNAc-1-P during the synthesis of uridine diphosphate/UDP-GlcNAc, which is a biosynthetic precursor of chitin and also supplies the amino sugars for N-linked oligosaccharides of glycoproteins.</text>
</comment>
<dbReference type="Pfam" id="PF02878">
    <property type="entry name" value="PGM_PMM_I"/>
    <property type="match status" value="1"/>
</dbReference>
<feature type="binding site" evidence="16">
    <location>
        <position position="274"/>
    </location>
    <ligand>
        <name>Mg(2+)</name>
        <dbReference type="ChEBI" id="CHEBI:18420"/>
    </ligand>
</feature>
<accession>A0A9P8P0T8</accession>
<keyword evidence="22" id="KW-1185">Reference proteome</keyword>
<feature type="binding site" description="via phosphate group" evidence="16">
    <location>
        <position position="65"/>
    </location>
    <ligand>
        <name>Mg(2+)</name>
        <dbReference type="ChEBI" id="CHEBI:18420"/>
    </ligand>
</feature>
<reference evidence="21" key="1">
    <citation type="journal article" date="2021" name="Open Biol.">
        <title>Shared evolutionary footprints suggest mitochondrial oxidative damage underlies multiple complex I losses in fungi.</title>
        <authorList>
            <person name="Schikora-Tamarit M.A."/>
            <person name="Marcet-Houben M."/>
            <person name="Nosek J."/>
            <person name="Gabaldon T."/>
        </authorList>
    </citation>
    <scope>NUCLEOTIDE SEQUENCE</scope>
    <source>
        <strain evidence="21">NCAIM Y.01608</strain>
    </source>
</reference>
<comment type="similarity">
    <text evidence="3 13">Belongs to the phosphohexose mutase family.</text>
</comment>
<evidence type="ECO:0000256" key="4">
    <source>
        <dbReference type="ARBA" id="ARBA00012731"/>
    </source>
</evidence>
<dbReference type="GO" id="GO:0004610">
    <property type="term" value="F:phosphoacetylglucosamine mutase activity"/>
    <property type="evidence" value="ECO:0007669"/>
    <property type="project" value="UniProtKB-UniRule"/>
</dbReference>
<dbReference type="PANTHER" id="PTHR45955:SF1">
    <property type="entry name" value="PHOSPHOACETYLGLUCOSAMINE MUTASE"/>
    <property type="match status" value="1"/>
</dbReference>
<dbReference type="Proteomes" id="UP000788993">
    <property type="component" value="Unassembled WGS sequence"/>
</dbReference>
<evidence type="ECO:0000259" key="18">
    <source>
        <dbReference type="Pfam" id="PF02878"/>
    </source>
</evidence>
<comment type="function">
    <text evidence="11">Catalyzes the conversion of GlcNAc-6-P into GlcNAc-1-P during the synthesis of uridine diphosphate/UDP-GlcNAc, a sugar nucleotide critical to multiple glycosylation pathways including protein N- and O-glycosylation.</text>
</comment>
<dbReference type="Gene3D" id="3.40.120.10">
    <property type="entry name" value="Alpha-D-Glucose-1,6-Bisphosphate, subunit A, domain 3"/>
    <property type="match status" value="2"/>
</dbReference>
<feature type="domain" description="Phosphoacetylglucosamine mutase AMG1" evidence="19">
    <location>
        <begin position="290"/>
        <end position="425"/>
    </location>
</feature>
<dbReference type="FunFam" id="3.40.120.10:FF:000015">
    <property type="entry name" value="Phosphoacetylglucosamine mutase"/>
    <property type="match status" value="1"/>
</dbReference>
<evidence type="ECO:0000256" key="8">
    <source>
        <dbReference type="ARBA" id="ARBA00022990"/>
    </source>
</evidence>
<dbReference type="SUPFAM" id="SSF55957">
    <property type="entry name" value="Phosphoglucomutase, C-terminal domain"/>
    <property type="match status" value="1"/>
</dbReference>
<keyword evidence="8" id="KW-0007">Acetylation</keyword>
<dbReference type="InterPro" id="IPR049023">
    <property type="entry name" value="AMG1_II"/>
</dbReference>
<dbReference type="PROSITE" id="PS00710">
    <property type="entry name" value="PGM_PMM"/>
    <property type="match status" value="1"/>
</dbReference>
<dbReference type="GO" id="GO:0006048">
    <property type="term" value="P:UDP-N-acetylglucosamine biosynthetic process"/>
    <property type="evidence" value="ECO:0007669"/>
    <property type="project" value="UniProtKB-UniRule"/>
</dbReference>
<evidence type="ECO:0000313" key="21">
    <source>
        <dbReference type="EMBL" id="KAH3662861.1"/>
    </source>
</evidence>
<keyword evidence="9 13" id="KW-0413">Isomerase</keyword>
<feature type="domain" description="Alpha-D-phosphohexomutase C-terminal" evidence="17">
    <location>
        <begin position="463"/>
        <end position="516"/>
    </location>
</feature>
<dbReference type="EMBL" id="JAEUBD010001266">
    <property type="protein sequence ID" value="KAH3662861.1"/>
    <property type="molecule type" value="Genomic_DNA"/>
</dbReference>
<feature type="binding site" evidence="15">
    <location>
        <position position="497"/>
    </location>
    <ligand>
        <name>substrate</name>
    </ligand>
</feature>
<feature type="binding site" evidence="15">
    <location>
        <begin position="363"/>
        <end position="365"/>
    </location>
    <ligand>
        <name>substrate</name>
    </ligand>
</feature>
<feature type="binding site" evidence="16">
    <location>
        <position position="272"/>
    </location>
    <ligand>
        <name>Mg(2+)</name>
        <dbReference type="ChEBI" id="CHEBI:18420"/>
    </ligand>
</feature>
<dbReference type="FunFam" id="3.30.310.50:FF:000003">
    <property type="entry name" value="Phosphoacetylglucosamine mutase"/>
    <property type="match status" value="1"/>
</dbReference>
<evidence type="ECO:0000256" key="10">
    <source>
        <dbReference type="ARBA" id="ARBA00023277"/>
    </source>
</evidence>
<dbReference type="CDD" id="cd03086">
    <property type="entry name" value="PGM3"/>
    <property type="match status" value="1"/>
</dbReference>
<feature type="binding site" evidence="15">
    <location>
        <begin position="488"/>
        <end position="492"/>
    </location>
    <ligand>
        <name>substrate</name>
    </ligand>
</feature>
<evidence type="ECO:0000256" key="2">
    <source>
        <dbReference type="ARBA" id="ARBA00004865"/>
    </source>
</evidence>
<comment type="pathway">
    <text evidence="2 13">Nucleotide-sugar biosynthesis; UDP-N-acetyl-alpha-D-glucosamine biosynthesis; N-acetyl-alpha-D-glucosamine 1-phosphate from alpha-D-glucosamine 6-phosphate (route I): step 2/2.</text>
</comment>
<evidence type="ECO:0000256" key="12">
    <source>
        <dbReference type="ARBA" id="ARBA00070218"/>
    </source>
</evidence>
<keyword evidence="5" id="KW-0597">Phosphoprotein</keyword>
<dbReference type="Pfam" id="PF00408">
    <property type="entry name" value="PGM_PMM_IV"/>
    <property type="match status" value="1"/>
</dbReference>
<evidence type="ECO:0000259" key="19">
    <source>
        <dbReference type="Pfam" id="PF21404"/>
    </source>
</evidence>
<dbReference type="GO" id="GO:0000287">
    <property type="term" value="F:magnesium ion binding"/>
    <property type="evidence" value="ECO:0007669"/>
    <property type="project" value="InterPro"/>
</dbReference>
<dbReference type="FunFam" id="3.40.120.10:FF:000013">
    <property type="entry name" value="Phosphoacetylglucosamine mutase"/>
    <property type="match status" value="1"/>
</dbReference>
<comment type="cofactor">
    <cofactor evidence="13 16">
        <name>Mg(2+)</name>
        <dbReference type="ChEBI" id="CHEBI:18420"/>
    </cofactor>
    <text evidence="13 16">Binds 1 Mg(2+) ion per subunit.</text>
</comment>
<proteinExistence type="inferred from homology"/>
<dbReference type="GO" id="GO:0005975">
    <property type="term" value="P:carbohydrate metabolic process"/>
    <property type="evidence" value="ECO:0007669"/>
    <property type="project" value="InterPro"/>
</dbReference>
<evidence type="ECO:0000259" key="17">
    <source>
        <dbReference type="Pfam" id="PF00408"/>
    </source>
</evidence>
<name>A0A9P8P0T8_9ASCO</name>
<gene>
    <name evidence="21" type="ORF">OGATHE_004437</name>
</gene>
<evidence type="ECO:0000256" key="14">
    <source>
        <dbReference type="PIRSR" id="PIRSR016408-1"/>
    </source>
</evidence>
<evidence type="ECO:0000256" key="7">
    <source>
        <dbReference type="ARBA" id="ARBA00022842"/>
    </source>
</evidence>
<keyword evidence="6 13" id="KW-0479">Metal-binding</keyword>
<dbReference type="Pfam" id="PF21405">
    <property type="entry name" value="AMG1_II"/>
    <property type="match status" value="1"/>
</dbReference>
<evidence type="ECO:0000256" key="11">
    <source>
        <dbReference type="ARBA" id="ARBA00060228"/>
    </source>
</evidence>
<dbReference type="InterPro" id="IPR005844">
    <property type="entry name" value="A-D-PHexomutase_a/b/a-I"/>
</dbReference>
<dbReference type="Gene3D" id="3.30.310.50">
    <property type="entry name" value="Alpha-D-phosphohexomutase, C-terminal domain"/>
    <property type="match status" value="1"/>
</dbReference>
<dbReference type="InterPro" id="IPR016055">
    <property type="entry name" value="A-D-PHexomutase_a/b/a-I/II/III"/>
</dbReference>
<evidence type="ECO:0000313" key="22">
    <source>
        <dbReference type="Proteomes" id="UP000788993"/>
    </source>
</evidence>
<dbReference type="InterPro" id="IPR036900">
    <property type="entry name" value="A-D-PHexomutase_C_sf"/>
</dbReference>
<dbReference type="PIRSF" id="PIRSF016408">
    <property type="entry name" value="PAGM"/>
    <property type="match status" value="1"/>
</dbReference>
<feature type="binding site" evidence="16">
    <location>
        <position position="270"/>
    </location>
    <ligand>
        <name>Mg(2+)</name>
        <dbReference type="ChEBI" id="CHEBI:18420"/>
    </ligand>
</feature>